<reference evidence="1 4" key="1">
    <citation type="submission" date="2015-09" db="EMBL/GenBank/DDBJ databases">
        <authorList>
            <consortium name="Pathogen Informatics"/>
        </authorList>
    </citation>
    <scope>NUCLEOTIDE SEQUENCE [LARGE SCALE GENOMIC DNA]</scope>
    <source>
        <strain evidence="1 4">2789STDY5608872</strain>
    </source>
</reference>
<protein>
    <submittedName>
        <fullName evidence="2">6-bladed beta-propeller</fullName>
    </submittedName>
</protein>
<proteinExistence type="predicted"/>
<evidence type="ECO:0000313" key="2">
    <source>
        <dbReference type="EMBL" id="MRZ50236.1"/>
    </source>
</evidence>
<reference evidence="5 6" key="2">
    <citation type="journal article" date="2019" name="Nat. Med.">
        <title>A library of human gut bacterial isolates paired with longitudinal multiomics data enables mechanistic microbiome research.</title>
        <authorList>
            <person name="Poyet M."/>
            <person name="Groussin M."/>
            <person name="Gibbons S.M."/>
            <person name="Avila-Pacheco J."/>
            <person name="Jiang X."/>
            <person name="Kearney S.M."/>
            <person name="Perrotta A.R."/>
            <person name="Berdy B."/>
            <person name="Zhao S."/>
            <person name="Lieberman T.D."/>
            <person name="Swanson P.K."/>
            <person name="Smith M."/>
            <person name="Roesemann S."/>
            <person name="Alexander J.E."/>
            <person name="Rich S.A."/>
            <person name="Livny J."/>
            <person name="Vlamakis H."/>
            <person name="Clish C."/>
            <person name="Bullock K."/>
            <person name="Deik A."/>
            <person name="Scott J."/>
            <person name="Pierce K.A."/>
            <person name="Xavier R.J."/>
            <person name="Alm E.J."/>
        </authorList>
    </citation>
    <scope>NUCLEOTIDE SEQUENCE [LARGE SCALE GENOMIC DNA]</scope>
    <source>
        <strain evidence="3 6">BIOML-A20</strain>
        <strain evidence="2 5">BIOML-A32</strain>
    </source>
</reference>
<dbReference type="EMBL" id="CYXP01000009">
    <property type="protein sequence ID" value="CUN30066.1"/>
    <property type="molecule type" value="Genomic_DNA"/>
</dbReference>
<dbReference type="Proteomes" id="UP000095591">
    <property type="component" value="Unassembled WGS sequence"/>
</dbReference>
<evidence type="ECO:0000313" key="3">
    <source>
        <dbReference type="EMBL" id="MSB71731.1"/>
    </source>
</evidence>
<dbReference type="PROSITE" id="PS51257">
    <property type="entry name" value="PROKAR_LIPOPROTEIN"/>
    <property type="match status" value="1"/>
</dbReference>
<sequence>MRKLYYLVMISLASILIACENRSEEWDVVDFGNDCTVGLQEHLECRFIPLETKDSVLLKDLYRVCWVDDRIFVFDRSDEINALFVFSDQGNFITRVGLRGQGPEEYLYLTHFFVDEKERILTLVDFGGTALLRYDLDTYQYISTQDVADYFVDCAPLDKENWIWYYPLGFATPQRENFYLKATDRKGEQDALLGPAYFTSGHTINGSKTLHAFAGDWYAHFPFTPEVWKVKDGMLEPAYKVRFGDKSMPPIEYVKEKGRGGRDFSGDLFRSGYVNSFGLLETEQILHATYMCDKVTYFGFYDKDRKEAFSYAFPNFIRATGLTGFYGICGVYKDYFIGKISSTVLLRNQIHYEDLRRIAENRTQDDNPILCLFKIERS</sequence>
<evidence type="ECO:0000313" key="5">
    <source>
        <dbReference type="Proteomes" id="UP000441358"/>
    </source>
</evidence>
<dbReference type="DNASU" id="5308239"/>
<accession>A0A173VTV5</accession>
<dbReference type="EMBL" id="WKMO01000001">
    <property type="protein sequence ID" value="MSB71731.1"/>
    <property type="molecule type" value="Genomic_DNA"/>
</dbReference>
<dbReference type="Proteomes" id="UP000441609">
    <property type="component" value="Unassembled WGS sequence"/>
</dbReference>
<dbReference type="AlphaFoldDB" id="A0A173VTV5"/>
<evidence type="ECO:0000313" key="4">
    <source>
        <dbReference type="Proteomes" id="UP000095591"/>
    </source>
</evidence>
<name>A0A173VTV5_PARDI</name>
<evidence type="ECO:0000313" key="1">
    <source>
        <dbReference type="EMBL" id="CUN30066.1"/>
    </source>
</evidence>
<dbReference type="SUPFAM" id="SSF63825">
    <property type="entry name" value="YWTD domain"/>
    <property type="match status" value="1"/>
</dbReference>
<dbReference type="OrthoDB" id="1007244at2"/>
<gene>
    <name evidence="1" type="ORF">ERS852429_03500</name>
    <name evidence="2" type="ORF">GKD66_08370</name>
    <name evidence="3" type="ORF">GKD70_00225</name>
</gene>
<dbReference type="OMA" id="HTINGSK"/>
<evidence type="ECO:0000313" key="6">
    <source>
        <dbReference type="Proteomes" id="UP000441609"/>
    </source>
</evidence>
<dbReference type="Proteomes" id="UP000441358">
    <property type="component" value="Unassembled WGS sequence"/>
</dbReference>
<organism evidence="1 4">
    <name type="scientific">Parabacteroides distasonis</name>
    <dbReference type="NCBI Taxonomy" id="823"/>
    <lineage>
        <taxon>Bacteria</taxon>
        <taxon>Pseudomonadati</taxon>
        <taxon>Bacteroidota</taxon>
        <taxon>Bacteroidia</taxon>
        <taxon>Bacteroidales</taxon>
        <taxon>Tannerellaceae</taxon>
        <taxon>Parabacteroides</taxon>
    </lineage>
</organism>
<dbReference type="RefSeq" id="WP_005860235.1">
    <property type="nucleotide sequence ID" value="NZ_BQOC01000006.1"/>
</dbReference>
<dbReference type="EMBL" id="WKMC01000004">
    <property type="protein sequence ID" value="MRZ50236.1"/>
    <property type="molecule type" value="Genomic_DNA"/>
</dbReference>
<dbReference type="Pfam" id="PF17170">
    <property type="entry name" value="DUF5128"/>
    <property type="match status" value="1"/>
</dbReference>